<proteinExistence type="predicted"/>
<evidence type="ECO:0000313" key="1">
    <source>
        <dbReference type="EMBL" id="QLG30026.1"/>
    </source>
</evidence>
<dbReference type="RefSeq" id="WP_179171600.1">
    <property type="nucleotide sequence ID" value="NZ_CP058532.1"/>
</dbReference>
<accession>A0A7D5GER5</accession>
<dbReference type="AlphaFoldDB" id="A0A7D5GER5"/>
<geneLocation type="plasmid" evidence="1 2">
    <name>unnamed3</name>
</geneLocation>
<dbReference type="Proteomes" id="UP000509750">
    <property type="component" value="Plasmid unnamed3"/>
</dbReference>
<protein>
    <submittedName>
        <fullName evidence="1">Uncharacterized protein</fullName>
    </submittedName>
</protein>
<gene>
    <name evidence="1" type="ORF">HUG10_20690</name>
</gene>
<organism evidence="1 2">
    <name type="scientific">Halorarum halophilum</name>
    <dbReference type="NCBI Taxonomy" id="2743090"/>
    <lineage>
        <taxon>Archaea</taxon>
        <taxon>Methanobacteriati</taxon>
        <taxon>Methanobacteriota</taxon>
        <taxon>Stenosarchaea group</taxon>
        <taxon>Halobacteria</taxon>
        <taxon>Halobacteriales</taxon>
        <taxon>Haloferacaceae</taxon>
        <taxon>Halorarum</taxon>
    </lineage>
</organism>
<keyword evidence="2" id="KW-1185">Reference proteome</keyword>
<evidence type="ECO:0000313" key="2">
    <source>
        <dbReference type="Proteomes" id="UP000509750"/>
    </source>
</evidence>
<reference evidence="1 2" key="1">
    <citation type="submission" date="2020-07" db="EMBL/GenBank/DDBJ databases">
        <title>Gai3-2, isolated from salt lake.</title>
        <authorList>
            <person name="Cui H."/>
            <person name="Shi X."/>
        </authorList>
    </citation>
    <scope>NUCLEOTIDE SEQUENCE [LARGE SCALE GENOMIC DNA]</scope>
    <source>
        <strain evidence="1 2">Gai3-2</strain>
        <plasmid evidence="1 2">unnamed3</plasmid>
    </source>
</reference>
<dbReference type="GeneID" id="56031305"/>
<sequence>MGEKTGVQRALESLECVTDTVDREEGSSFEIHVRSDTTIDDFSMILVALPALMFPMRISETDDGYVVHCLQYEEVR</sequence>
<dbReference type="EMBL" id="CP058532">
    <property type="protein sequence ID" value="QLG30026.1"/>
    <property type="molecule type" value="Genomic_DNA"/>
</dbReference>
<name>A0A7D5GER5_9EURY</name>
<keyword evidence="1" id="KW-0614">Plasmid</keyword>
<dbReference type="KEGG" id="halg:HUG10_20690"/>